<dbReference type="InterPro" id="IPR003188">
    <property type="entry name" value="PTS_IIA_lac/cel"/>
</dbReference>
<dbReference type="Pfam" id="PF02255">
    <property type="entry name" value="PTS_IIA"/>
    <property type="match status" value="1"/>
</dbReference>
<sequence>MELELIVMKIITHSGNAKSDAMEAIQAAKAAKTNEAHELIDKAEQELLAAHRVQTDLIQQEARGEKADISLLLIHAQDHLMNAITFKDLAKEFVALYEEISCHSLK</sequence>
<evidence type="ECO:0000313" key="6">
    <source>
        <dbReference type="EMBL" id="MDQ0175577.1"/>
    </source>
</evidence>
<dbReference type="PANTHER" id="PTHR34382">
    <property type="entry name" value="PTS SYSTEM N,N'-DIACETYLCHITOBIOSE-SPECIFIC EIIA COMPONENT"/>
    <property type="match status" value="1"/>
</dbReference>
<dbReference type="CDD" id="cd00215">
    <property type="entry name" value="PTS_IIA_lac"/>
    <property type="match status" value="1"/>
</dbReference>
<dbReference type="Gene3D" id="1.20.58.80">
    <property type="entry name" value="Phosphotransferase system, lactose/cellobiose-type IIA subunit"/>
    <property type="match status" value="1"/>
</dbReference>
<evidence type="ECO:0000256" key="1">
    <source>
        <dbReference type="ARBA" id="ARBA00022448"/>
    </source>
</evidence>
<keyword evidence="7" id="KW-1185">Reference proteome</keyword>
<evidence type="ECO:0000256" key="2">
    <source>
        <dbReference type="ARBA" id="ARBA00022597"/>
    </source>
</evidence>
<protein>
    <submittedName>
        <fullName evidence="6">PTS system cellobiose-specific IIA component</fullName>
    </submittedName>
</protein>
<reference evidence="6 7" key="1">
    <citation type="submission" date="2023-07" db="EMBL/GenBank/DDBJ databases">
        <title>Genomic Encyclopedia of Type Strains, Phase IV (KMG-IV): sequencing the most valuable type-strain genomes for metagenomic binning, comparative biology and taxonomic classification.</title>
        <authorList>
            <person name="Goeker M."/>
        </authorList>
    </citation>
    <scope>NUCLEOTIDE SEQUENCE [LARGE SCALE GENOMIC DNA]</scope>
    <source>
        <strain evidence="6 7">DSM 23837</strain>
    </source>
</reference>
<evidence type="ECO:0000313" key="7">
    <source>
        <dbReference type="Proteomes" id="UP001223586"/>
    </source>
</evidence>
<accession>A0ABT9WRN7</accession>
<evidence type="ECO:0000256" key="3">
    <source>
        <dbReference type="ARBA" id="ARBA00022679"/>
    </source>
</evidence>
<dbReference type="PANTHER" id="PTHR34382:SF7">
    <property type="entry name" value="PTS SYSTEM N,N'-DIACETYLCHITOBIOSE-SPECIFIC EIIA COMPONENT"/>
    <property type="match status" value="1"/>
</dbReference>
<dbReference type="SUPFAM" id="SSF46973">
    <property type="entry name" value="Enzyme IIa from lactose specific PTS, IIa-lac"/>
    <property type="match status" value="1"/>
</dbReference>
<evidence type="ECO:0000256" key="5">
    <source>
        <dbReference type="PROSITE-ProRule" id="PRU00418"/>
    </source>
</evidence>
<dbReference type="InterPro" id="IPR036542">
    <property type="entry name" value="PTS_IIA_lac/cel_sf"/>
</dbReference>
<keyword evidence="1" id="KW-0813">Transport</keyword>
<comment type="caution">
    <text evidence="6">The sequence shown here is derived from an EMBL/GenBank/DDBJ whole genome shotgun (WGS) entry which is preliminary data.</text>
</comment>
<dbReference type="PIRSF" id="PIRSF000699">
    <property type="entry name" value="PTS_IILac_III"/>
    <property type="match status" value="1"/>
</dbReference>
<keyword evidence="3" id="KW-0808">Transferase</keyword>
<dbReference type="RefSeq" id="WP_307228005.1">
    <property type="nucleotide sequence ID" value="NZ_JAUSTT010000007.1"/>
</dbReference>
<dbReference type="EMBL" id="JAUSTT010000007">
    <property type="protein sequence ID" value="MDQ0175577.1"/>
    <property type="molecule type" value="Genomic_DNA"/>
</dbReference>
<feature type="modified residue" description="Phosphohistidine; by HPr" evidence="5">
    <location>
        <position position="75"/>
    </location>
</feature>
<proteinExistence type="predicted"/>
<name>A0ABT9WRN7_9BACI</name>
<keyword evidence="4" id="KW-0598">Phosphotransferase system</keyword>
<organism evidence="6 7">
    <name type="scientific">Bacillus chungangensis</name>
    <dbReference type="NCBI Taxonomy" id="587633"/>
    <lineage>
        <taxon>Bacteria</taxon>
        <taxon>Bacillati</taxon>
        <taxon>Bacillota</taxon>
        <taxon>Bacilli</taxon>
        <taxon>Bacillales</taxon>
        <taxon>Bacillaceae</taxon>
        <taxon>Bacillus</taxon>
    </lineage>
</organism>
<keyword evidence="2" id="KW-0762">Sugar transport</keyword>
<gene>
    <name evidence="6" type="ORF">J2S08_001411</name>
</gene>
<dbReference type="Proteomes" id="UP001223586">
    <property type="component" value="Unassembled WGS sequence"/>
</dbReference>
<evidence type="ECO:0000256" key="4">
    <source>
        <dbReference type="ARBA" id="ARBA00022683"/>
    </source>
</evidence>
<dbReference type="PROSITE" id="PS51095">
    <property type="entry name" value="PTS_EIIA_TYPE_3"/>
    <property type="match status" value="1"/>
</dbReference>